<gene>
    <name evidence="2" type="ORF">GCM10009807_20430</name>
</gene>
<dbReference type="RefSeq" id="WP_344054194.1">
    <property type="nucleotide sequence ID" value="NZ_BAAAPK010000001.1"/>
</dbReference>
<dbReference type="Gene3D" id="1.10.30.50">
    <property type="match status" value="1"/>
</dbReference>
<keyword evidence="2" id="KW-0540">Nuclease</keyword>
<organism evidence="2 3">
    <name type="scientific">Microbacterium lacus</name>
    <dbReference type="NCBI Taxonomy" id="415217"/>
    <lineage>
        <taxon>Bacteria</taxon>
        <taxon>Bacillati</taxon>
        <taxon>Actinomycetota</taxon>
        <taxon>Actinomycetes</taxon>
        <taxon>Micrococcales</taxon>
        <taxon>Microbacteriaceae</taxon>
        <taxon>Microbacterium</taxon>
    </lineage>
</organism>
<evidence type="ECO:0000313" key="3">
    <source>
        <dbReference type="Proteomes" id="UP001500596"/>
    </source>
</evidence>
<accession>A0ABP4SRB7</accession>
<dbReference type="GO" id="GO:0004519">
    <property type="term" value="F:endonuclease activity"/>
    <property type="evidence" value="ECO:0007669"/>
    <property type="project" value="UniProtKB-KW"/>
</dbReference>
<keyword evidence="2" id="KW-0378">Hydrolase</keyword>
<dbReference type="InterPro" id="IPR003615">
    <property type="entry name" value="HNH_nuc"/>
</dbReference>
<evidence type="ECO:0000259" key="1">
    <source>
        <dbReference type="SMART" id="SM00507"/>
    </source>
</evidence>
<dbReference type="EMBL" id="BAAAPK010000001">
    <property type="protein sequence ID" value="GAA1676316.1"/>
    <property type="molecule type" value="Genomic_DNA"/>
</dbReference>
<dbReference type="Pfam" id="PF02720">
    <property type="entry name" value="DUF222"/>
    <property type="match status" value="1"/>
</dbReference>
<dbReference type="InterPro" id="IPR003870">
    <property type="entry name" value="DUF222"/>
</dbReference>
<dbReference type="CDD" id="cd00085">
    <property type="entry name" value="HNHc"/>
    <property type="match status" value="1"/>
</dbReference>
<comment type="caution">
    <text evidence="2">The sequence shown here is derived from an EMBL/GenBank/DDBJ whole genome shotgun (WGS) entry which is preliminary data.</text>
</comment>
<protein>
    <submittedName>
        <fullName evidence="2">HNH endonuclease signature motif containing protein</fullName>
    </submittedName>
</protein>
<reference evidence="3" key="1">
    <citation type="journal article" date="2019" name="Int. J. Syst. Evol. Microbiol.">
        <title>The Global Catalogue of Microorganisms (GCM) 10K type strain sequencing project: providing services to taxonomists for standard genome sequencing and annotation.</title>
        <authorList>
            <consortium name="The Broad Institute Genomics Platform"/>
            <consortium name="The Broad Institute Genome Sequencing Center for Infectious Disease"/>
            <person name="Wu L."/>
            <person name="Ma J."/>
        </authorList>
    </citation>
    <scope>NUCLEOTIDE SEQUENCE [LARGE SCALE GENOMIC DNA]</scope>
    <source>
        <strain evidence="3">JCM 15575</strain>
    </source>
</reference>
<dbReference type="SMART" id="SM00507">
    <property type="entry name" value="HNHc"/>
    <property type="match status" value="1"/>
</dbReference>
<proteinExistence type="predicted"/>
<keyword evidence="3" id="KW-1185">Reference proteome</keyword>
<evidence type="ECO:0000313" key="2">
    <source>
        <dbReference type="EMBL" id="GAA1676316.1"/>
    </source>
</evidence>
<keyword evidence="2" id="KW-0255">Endonuclease</keyword>
<name>A0ABP4SRB7_9MICO</name>
<feature type="domain" description="HNH nuclease" evidence="1">
    <location>
        <begin position="322"/>
        <end position="373"/>
    </location>
</feature>
<dbReference type="Proteomes" id="UP001500596">
    <property type="component" value="Unassembled WGS sequence"/>
</dbReference>
<sequence>MNEGSPTAEMLRASALDLVVDLGATMAMWAADRLVQIDLMRQEYLADAEAAGRRLTDVVLRGLRLELAAAMRVSEHDAGTMITRAEALVHRYPQALDSLQTARITEKHADVLVAGLDELEPELRERLQGRVIAMAEQQPVGQFRRSLRALVEQTRVVTLSDRHEAALAARRVHVEAVADGMAWTHLYGPLVEAHAAFGRLTQMAKVISGHEEETRTLDQIRADVMGDLLIEGTTGERPDQGRGIRATVVVTVPALALLEEDDAAVAARGNEPATVEGLGPIPIERARELCGGDAAWMRVLTHPESGMILSVGRTRYRPPPELRRLVTWRADRCMGPGCGMPASRCDVDHTIAWEDGGATGMENLAPLSRGHHMVKHHGGWKLRQIPGSGGAVEWVSPAGRRYAVGPERRVPVFSVTGSPAPGHGDAPF</sequence>